<name>G5AFY1_PHYSP</name>
<dbReference type="AlphaFoldDB" id="G5AFY1"/>
<organism evidence="1 2">
    <name type="scientific">Phytophthora sojae (strain P6497)</name>
    <name type="common">Soybean stem and root rot agent</name>
    <name type="synonym">Phytophthora megasperma f. sp. glycines</name>
    <dbReference type="NCBI Taxonomy" id="1094619"/>
    <lineage>
        <taxon>Eukaryota</taxon>
        <taxon>Sar</taxon>
        <taxon>Stramenopiles</taxon>
        <taxon>Oomycota</taxon>
        <taxon>Peronosporomycetes</taxon>
        <taxon>Peronosporales</taxon>
        <taxon>Peronosporaceae</taxon>
        <taxon>Phytophthora</taxon>
    </lineage>
</organism>
<keyword evidence="2" id="KW-1185">Reference proteome</keyword>
<reference evidence="1 2" key="1">
    <citation type="journal article" date="2006" name="Science">
        <title>Phytophthora genome sequences uncover evolutionary origins and mechanisms of pathogenesis.</title>
        <authorList>
            <person name="Tyler B.M."/>
            <person name="Tripathy S."/>
            <person name="Zhang X."/>
            <person name="Dehal P."/>
            <person name="Jiang R.H."/>
            <person name="Aerts A."/>
            <person name="Arredondo F.D."/>
            <person name="Baxter L."/>
            <person name="Bensasson D."/>
            <person name="Beynon J.L."/>
            <person name="Chapman J."/>
            <person name="Damasceno C.M."/>
            <person name="Dorrance A.E."/>
            <person name="Dou D."/>
            <person name="Dickerman A.W."/>
            <person name="Dubchak I.L."/>
            <person name="Garbelotto M."/>
            <person name="Gijzen M."/>
            <person name="Gordon S.G."/>
            <person name="Govers F."/>
            <person name="Grunwald N.J."/>
            <person name="Huang W."/>
            <person name="Ivors K.L."/>
            <person name="Jones R.W."/>
            <person name="Kamoun S."/>
            <person name="Krampis K."/>
            <person name="Lamour K.H."/>
            <person name="Lee M.K."/>
            <person name="McDonald W.H."/>
            <person name="Medina M."/>
            <person name="Meijer H.J."/>
            <person name="Nordberg E.K."/>
            <person name="Maclean D.J."/>
            <person name="Ospina-Giraldo M.D."/>
            <person name="Morris P.F."/>
            <person name="Phuntumart V."/>
            <person name="Putnam N.H."/>
            <person name="Rash S."/>
            <person name="Rose J.K."/>
            <person name="Sakihama Y."/>
            <person name="Salamov A.A."/>
            <person name="Savidor A."/>
            <person name="Scheuring C.F."/>
            <person name="Smith B.M."/>
            <person name="Sobral B.W."/>
            <person name="Terry A."/>
            <person name="Torto-Alalibo T.A."/>
            <person name="Win J."/>
            <person name="Xu Z."/>
            <person name="Zhang H."/>
            <person name="Grigoriev I.V."/>
            <person name="Rokhsar D.S."/>
            <person name="Boore J.L."/>
        </authorList>
    </citation>
    <scope>NUCLEOTIDE SEQUENCE [LARGE SCALE GENOMIC DNA]</scope>
    <source>
        <strain evidence="1 2">P6497</strain>
    </source>
</reference>
<accession>G5AFY1</accession>
<proteinExistence type="predicted"/>
<protein>
    <submittedName>
        <fullName evidence="1">Uncharacterized protein</fullName>
    </submittedName>
</protein>
<dbReference type="GeneID" id="20642931"/>
<dbReference type="Proteomes" id="UP000002640">
    <property type="component" value="Unassembled WGS sequence"/>
</dbReference>
<evidence type="ECO:0000313" key="1">
    <source>
        <dbReference type="EMBL" id="EGZ05497.1"/>
    </source>
</evidence>
<evidence type="ECO:0000313" key="2">
    <source>
        <dbReference type="Proteomes" id="UP000002640"/>
    </source>
</evidence>
<sequence length="133" mass="15273">MDSVTTVETMALLQEKRQQTCTARALGRMVTSDNAATVSWILSNFPEALQLMTENDYTPRFEVLLFLRDQYPSALTTSSIQHNIRWRLDCIDEATGEIDVLGWLLDNFPQLMSGMKAEMREKRPDAFFTESLF</sequence>
<gene>
    <name evidence="1" type="ORF">PHYSODRAFT_307755</name>
</gene>
<dbReference type="RefSeq" id="XP_009539028.1">
    <property type="nucleotide sequence ID" value="XM_009540733.1"/>
</dbReference>
<dbReference type="EMBL" id="JH159166">
    <property type="protein sequence ID" value="EGZ05497.1"/>
    <property type="molecule type" value="Genomic_DNA"/>
</dbReference>
<dbReference type="InParanoid" id="G5AFY1"/>
<dbReference type="KEGG" id="psoj:PHYSODRAFT_307755"/>